<keyword evidence="3" id="KW-1185">Reference proteome</keyword>
<feature type="transmembrane region" description="Helical" evidence="1">
    <location>
        <begin position="320"/>
        <end position="342"/>
    </location>
</feature>
<feature type="transmembrane region" description="Helical" evidence="1">
    <location>
        <begin position="354"/>
        <end position="377"/>
    </location>
</feature>
<feature type="transmembrane region" description="Helical" evidence="1">
    <location>
        <begin position="538"/>
        <end position="561"/>
    </location>
</feature>
<name>A0A2M9BJC9_9ACTN</name>
<keyword evidence="1" id="KW-0812">Transmembrane</keyword>
<sequence length="661" mass="67919">MRLVARIVLRTWRPRSRHEWGTIGWAFAGSAMIVVAAALVLAQLASYGARSAVLESRSPVWTDGEGPWVNEASLDVGTGELVLVHLGPRDPVVGLPPGVDRWPGAGEVIASPAVTRERDSNVYLAELVRGVVIGDIAADGLRDPDERLAYVGATEHEIRELGGVRISGFGGTSGQVEDLSAGERRMVALWGLVILLAGIAALVLVLGRLAAAGKQRRYAVLRLLGAPERSVVLVTGISTMLASTLGGMVGIVLAGPVIRMSGSVPFVPLSRWPVDLAALLPALAAVAALVGAATGTFAARSAAGDPWRVRRRGADRRLSSWRLLPLASAALVVGALAAAQQARVGSGAATPMSGVWLLVGGILLAWWGLILSGPVLVRGAAALGRRGPLSIRVAAARTDHHARATSRLAAALVTLMLVVGVAGGAIAGATDDGTDGWRLIELDSPDAYSDPAALRRAVAAALGARGVEEAWVTRANTRDRRLLSADGVRSDDFGYTFVVADEALSGTAAAIVEELPQAAGSLIAGYPAGERRTAMTSAVTILALMLCLMLLTVALGLSVAAMQAEREDADRALLASGMGRSRLRSVRGAEVVLATLPGPLAAAAIGSLVAVAAACVDDVAVPVPSAVLIGLACAPLACAFALAGVAALLTPRAAEVARRRE</sequence>
<proteinExistence type="predicted"/>
<comment type="caution">
    <text evidence="2">The sequence shown here is derived from an EMBL/GenBank/DDBJ whole genome shotgun (WGS) entry which is preliminary data.</text>
</comment>
<feature type="transmembrane region" description="Helical" evidence="1">
    <location>
        <begin position="187"/>
        <end position="210"/>
    </location>
</feature>
<feature type="transmembrane region" description="Helical" evidence="1">
    <location>
        <begin position="278"/>
        <end position="299"/>
    </location>
</feature>
<accession>A0A2M9BJC9</accession>
<feature type="transmembrane region" description="Helical" evidence="1">
    <location>
        <begin position="626"/>
        <end position="650"/>
    </location>
</feature>
<evidence type="ECO:0000313" key="3">
    <source>
        <dbReference type="Proteomes" id="UP000230842"/>
    </source>
</evidence>
<keyword evidence="1" id="KW-0472">Membrane</keyword>
<dbReference type="Proteomes" id="UP000230842">
    <property type="component" value="Unassembled WGS sequence"/>
</dbReference>
<evidence type="ECO:0000313" key="2">
    <source>
        <dbReference type="EMBL" id="PJJ58029.1"/>
    </source>
</evidence>
<feature type="transmembrane region" description="Helical" evidence="1">
    <location>
        <begin position="591"/>
        <end position="614"/>
    </location>
</feature>
<organism evidence="2 3">
    <name type="scientific">Mumia flava</name>
    <dbReference type="NCBI Taxonomy" id="1348852"/>
    <lineage>
        <taxon>Bacteria</taxon>
        <taxon>Bacillati</taxon>
        <taxon>Actinomycetota</taxon>
        <taxon>Actinomycetes</taxon>
        <taxon>Propionibacteriales</taxon>
        <taxon>Nocardioidaceae</taxon>
        <taxon>Mumia</taxon>
    </lineage>
</organism>
<dbReference type="AlphaFoldDB" id="A0A2M9BJC9"/>
<gene>
    <name evidence="2" type="ORF">CLV56_2273</name>
</gene>
<dbReference type="EMBL" id="PGEZ01000001">
    <property type="protein sequence ID" value="PJJ58029.1"/>
    <property type="molecule type" value="Genomic_DNA"/>
</dbReference>
<feature type="transmembrane region" description="Helical" evidence="1">
    <location>
        <begin position="408"/>
        <end position="429"/>
    </location>
</feature>
<keyword evidence="1" id="KW-1133">Transmembrane helix</keyword>
<evidence type="ECO:0008006" key="4">
    <source>
        <dbReference type="Google" id="ProtNLM"/>
    </source>
</evidence>
<protein>
    <recommendedName>
        <fullName evidence="4">FtsX-like permease family protein</fullName>
    </recommendedName>
</protein>
<reference evidence="2 3" key="1">
    <citation type="submission" date="2017-11" db="EMBL/GenBank/DDBJ databases">
        <title>Genomic Encyclopedia of Archaeal and Bacterial Type Strains, Phase II (KMG-II): From Individual Species to Whole Genera.</title>
        <authorList>
            <person name="Goeker M."/>
        </authorList>
    </citation>
    <scope>NUCLEOTIDE SEQUENCE [LARGE SCALE GENOMIC DNA]</scope>
    <source>
        <strain evidence="2 3">DSM 27763</strain>
    </source>
</reference>
<feature type="transmembrane region" description="Helical" evidence="1">
    <location>
        <begin position="20"/>
        <end position="45"/>
    </location>
</feature>
<evidence type="ECO:0000256" key="1">
    <source>
        <dbReference type="SAM" id="Phobius"/>
    </source>
</evidence>
<feature type="transmembrane region" description="Helical" evidence="1">
    <location>
        <begin position="231"/>
        <end position="258"/>
    </location>
</feature>